<sequence length="233" mass="26608">MPVVSIFQTNQNSGPMFQNAAEKGWIADEAYRLKWFSVEKDGPEEIGHIDIQVIVEGPTVTTISTIFLKGIHETWTDYSIAEFEGLKPLLHTSLSPQRDLKIRFGKRAKGVLFDKGSQGRKNIDIGIKGNYFDSAMSHHLVRWSDIEERKIITIPMFNYQANKKAKLIAVKLFDIKKTEYSLKDETLDSWHVKSTSGITNHQVLTEYTIGRSSRKILRMDIANGARKSFMERT</sequence>
<evidence type="ECO:0000313" key="2">
    <source>
        <dbReference type="Proteomes" id="UP000276603"/>
    </source>
</evidence>
<accession>A0A3B0CF70</accession>
<dbReference type="InterPro" id="IPR021457">
    <property type="entry name" value="DUF3108"/>
</dbReference>
<keyword evidence="2" id="KW-1185">Reference proteome</keyword>
<gene>
    <name evidence="1" type="ORF">D7Z94_06895</name>
</gene>
<proteinExistence type="predicted"/>
<name>A0A3B0CF70_9FLAO</name>
<protein>
    <submittedName>
        <fullName evidence="1">Uncharacterized protein</fullName>
    </submittedName>
</protein>
<reference evidence="1 2" key="1">
    <citation type="submission" date="2018-10" db="EMBL/GenBank/DDBJ databases">
        <title>Ulvibacterium marinum gen. nov., sp. nov., a novel marine bacterium of the family Flavobacteriaceae, isolated from a culture of the green alga Ulva prolifera.</title>
        <authorList>
            <person name="Zhang Z."/>
        </authorList>
    </citation>
    <scope>NUCLEOTIDE SEQUENCE [LARGE SCALE GENOMIC DNA]</scope>
    <source>
        <strain evidence="1 2">CCMM003</strain>
    </source>
</reference>
<dbReference type="Proteomes" id="UP000276603">
    <property type="component" value="Unassembled WGS sequence"/>
</dbReference>
<organism evidence="1 2">
    <name type="scientific">Ulvibacterium marinum</name>
    <dbReference type="NCBI Taxonomy" id="2419782"/>
    <lineage>
        <taxon>Bacteria</taxon>
        <taxon>Pseudomonadati</taxon>
        <taxon>Bacteroidota</taxon>
        <taxon>Flavobacteriia</taxon>
        <taxon>Flavobacteriales</taxon>
        <taxon>Flavobacteriaceae</taxon>
        <taxon>Ulvibacterium</taxon>
    </lineage>
</organism>
<dbReference type="EMBL" id="RBCJ01000001">
    <property type="protein sequence ID" value="RKN83538.1"/>
    <property type="molecule type" value="Genomic_DNA"/>
</dbReference>
<dbReference type="AlphaFoldDB" id="A0A3B0CF70"/>
<comment type="caution">
    <text evidence="1">The sequence shown here is derived from an EMBL/GenBank/DDBJ whole genome shotgun (WGS) entry which is preliminary data.</text>
</comment>
<evidence type="ECO:0000313" key="1">
    <source>
        <dbReference type="EMBL" id="RKN83538.1"/>
    </source>
</evidence>
<dbReference type="Pfam" id="PF11306">
    <property type="entry name" value="DUF3108"/>
    <property type="match status" value="1"/>
</dbReference>